<gene>
    <name evidence="1" type="ORF">BpHYR1_042535</name>
</gene>
<organism evidence="1 2">
    <name type="scientific">Brachionus plicatilis</name>
    <name type="common">Marine rotifer</name>
    <name type="synonym">Brachionus muelleri</name>
    <dbReference type="NCBI Taxonomy" id="10195"/>
    <lineage>
        <taxon>Eukaryota</taxon>
        <taxon>Metazoa</taxon>
        <taxon>Spiralia</taxon>
        <taxon>Gnathifera</taxon>
        <taxon>Rotifera</taxon>
        <taxon>Eurotatoria</taxon>
        <taxon>Monogononta</taxon>
        <taxon>Pseudotrocha</taxon>
        <taxon>Ploima</taxon>
        <taxon>Brachionidae</taxon>
        <taxon>Brachionus</taxon>
    </lineage>
</organism>
<dbReference type="Proteomes" id="UP000276133">
    <property type="component" value="Unassembled WGS sequence"/>
</dbReference>
<dbReference type="EMBL" id="REGN01005855">
    <property type="protein sequence ID" value="RNA11774.1"/>
    <property type="molecule type" value="Genomic_DNA"/>
</dbReference>
<comment type="caution">
    <text evidence="1">The sequence shown here is derived from an EMBL/GenBank/DDBJ whole genome shotgun (WGS) entry which is preliminary data.</text>
</comment>
<accession>A0A3M7QKY4</accession>
<proteinExistence type="predicted"/>
<feature type="non-terminal residue" evidence="1">
    <location>
        <position position="115"/>
    </location>
</feature>
<evidence type="ECO:0000313" key="2">
    <source>
        <dbReference type="Proteomes" id="UP000276133"/>
    </source>
</evidence>
<dbReference type="AlphaFoldDB" id="A0A3M7QKY4"/>
<name>A0A3M7QKY4_BRAPC</name>
<evidence type="ECO:0000313" key="1">
    <source>
        <dbReference type="EMBL" id="RNA11774.1"/>
    </source>
</evidence>
<sequence>MPIPKHKKIRRLALICFMIKCKRVKKTSETSTGLNNGHFLILVINRLQHSTFFVSVSVFRDLIIFLIKNLWSLEVVGDWLLANVQSPTTSNDQKVQKSTDGQKLPTTINTKYLQL</sequence>
<protein>
    <submittedName>
        <fullName evidence="1">Uncharacterized protein</fullName>
    </submittedName>
</protein>
<keyword evidence="2" id="KW-1185">Reference proteome</keyword>
<reference evidence="1 2" key="1">
    <citation type="journal article" date="2018" name="Sci. Rep.">
        <title>Genomic signatures of local adaptation to the degree of environmental predictability in rotifers.</title>
        <authorList>
            <person name="Franch-Gras L."/>
            <person name="Hahn C."/>
            <person name="Garcia-Roger E.M."/>
            <person name="Carmona M.J."/>
            <person name="Serra M."/>
            <person name="Gomez A."/>
        </authorList>
    </citation>
    <scope>NUCLEOTIDE SEQUENCE [LARGE SCALE GENOMIC DNA]</scope>
    <source>
        <strain evidence="1">HYR1</strain>
    </source>
</reference>